<reference evidence="2" key="2">
    <citation type="journal article" date="2008" name="Genome Biol.">
        <title>Improved genome assembly and evidence-based global gene model set for the chordate Ciona intestinalis: new insight into intron and operon populations.</title>
        <authorList>
            <person name="Satou Y."/>
            <person name="Mineta K."/>
            <person name="Ogasawara M."/>
            <person name="Sasakura Y."/>
            <person name="Shoguchi E."/>
            <person name="Ueno K."/>
            <person name="Yamada L."/>
            <person name="Matsumoto J."/>
            <person name="Wasserscheid J."/>
            <person name="Dewar K."/>
            <person name="Wiley G.B."/>
            <person name="Macmil S.L."/>
            <person name="Roe B.A."/>
            <person name="Zeller R.W."/>
            <person name="Hastings K.E."/>
            <person name="Lemaire P."/>
            <person name="Lindquist E."/>
            <person name="Endo T."/>
            <person name="Hotta K."/>
            <person name="Inaba K."/>
        </authorList>
    </citation>
    <scope>NUCLEOTIDE SEQUENCE [LARGE SCALE GENOMIC DNA]</scope>
    <source>
        <strain evidence="2">wild type</strain>
    </source>
</reference>
<protein>
    <submittedName>
        <fullName evidence="2">Uncharacterized protein</fullName>
    </submittedName>
</protein>
<keyword evidence="1" id="KW-1133">Transmembrane helix</keyword>
<proteinExistence type="predicted"/>
<dbReference type="InParanoid" id="H2Y3I8"/>
<dbReference type="HOGENOM" id="CLU_2995843_0_0_1"/>
<evidence type="ECO:0000313" key="3">
    <source>
        <dbReference type="Proteomes" id="UP000008144"/>
    </source>
</evidence>
<dbReference type="Proteomes" id="UP000008144">
    <property type="component" value="Chromosome 1"/>
</dbReference>
<sequence length="57" mass="6367">MVYIALRRAIYRYTLGVSISAAFAALVAHKGRIRDATKLRLCWTTGIQRNSGKSQLV</sequence>
<name>H2Y3I8_CIOIN</name>
<reference evidence="2" key="4">
    <citation type="submission" date="2025-09" db="UniProtKB">
        <authorList>
            <consortium name="Ensembl"/>
        </authorList>
    </citation>
    <scope>IDENTIFICATION</scope>
</reference>
<reference evidence="2" key="3">
    <citation type="submission" date="2025-08" db="UniProtKB">
        <authorList>
            <consortium name="Ensembl"/>
        </authorList>
    </citation>
    <scope>IDENTIFICATION</scope>
</reference>
<dbReference type="Ensembl" id="ENSCINT00000036060.1">
    <property type="protein sequence ID" value="ENSCINP00000036473.1"/>
    <property type="gene ID" value="ENSCING00000025014.1"/>
</dbReference>
<keyword evidence="1" id="KW-0472">Membrane</keyword>
<feature type="transmembrane region" description="Helical" evidence="1">
    <location>
        <begin position="12"/>
        <end position="29"/>
    </location>
</feature>
<dbReference type="EMBL" id="EAAA01000141">
    <property type="status" value="NOT_ANNOTATED_CDS"/>
    <property type="molecule type" value="Genomic_DNA"/>
</dbReference>
<accession>H2Y3I8</accession>
<keyword evidence="3" id="KW-1185">Reference proteome</keyword>
<organism evidence="2 3">
    <name type="scientific">Ciona intestinalis</name>
    <name type="common">Transparent sea squirt</name>
    <name type="synonym">Ascidia intestinalis</name>
    <dbReference type="NCBI Taxonomy" id="7719"/>
    <lineage>
        <taxon>Eukaryota</taxon>
        <taxon>Metazoa</taxon>
        <taxon>Chordata</taxon>
        <taxon>Tunicata</taxon>
        <taxon>Ascidiacea</taxon>
        <taxon>Phlebobranchia</taxon>
        <taxon>Cionidae</taxon>
        <taxon>Ciona</taxon>
    </lineage>
</organism>
<dbReference type="AlphaFoldDB" id="H2Y3I8"/>
<evidence type="ECO:0000256" key="1">
    <source>
        <dbReference type="SAM" id="Phobius"/>
    </source>
</evidence>
<reference evidence="3" key="1">
    <citation type="journal article" date="2002" name="Science">
        <title>The draft genome of Ciona intestinalis: insights into chordate and vertebrate origins.</title>
        <authorList>
            <person name="Dehal P."/>
            <person name="Satou Y."/>
            <person name="Campbell R.K."/>
            <person name="Chapman J."/>
            <person name="Degnan B."/>
            <person name="De Tomaso A."/>
            <person name="Davidson B."/>
            <person name="Di Gregorio A."/>
            <person name="Gelpke M."/>
            <person name="Goodstein D.M."/>
            <person name="Harafuji N."/>
            <person name="Hastings K.E."/>
            <person name="Ho I."/>
            <person name="Hotta K."/>
            <person name="Huang W."/>
            <person name="Kawashima T."/>
            <person name="Lemaire P."/>
            <person name="Martinez D."/>
            <person name="Meinertzhagen I.A."/>
            <person name="Necula S."/>
            <person name="Nonaka M."/>
            <person name="Putnam N."/>
            <person name="Rash S."/>
            <person name="Saiga H."/>
            <person name="Satake M."/>
            <person name="Terry A."/>
            <person name="Yamada L."/>
            <person name="Wang H.G."/>
            <person name="Awazu S."/>
            <person name="Azumi K."/>
            <person name="Boore J."/>
            <person name="Branno M."/>
            <person name="Chin-Bow S."/>
            <person name="DeSantis R."/>
            <person name="Doyle S."/>
            <person name="Francino P."/>
            <person name="Keys D.N."/>
            <person name="Haga S."/>
            <person name="Hayashi H."/>
            <person name="Hino K."/>
            <person name="Imai K.S."/>
            <person name="Inaba K."/>
            <person name="Kano S."/>
            <person name="Kobayashi K."/>
            <person name="Kobayashi M."/>
            <person name="Lee B.I."/>
            <person name="Makabe K.W."/>
            <person name="Manohar C."/>
            <person name="Matassi G."/>
            <person name="Medina M."/>
            <person name="Mochizuki Y."/>
            <person name="Mount S."/>
            <person name="Morishita T."/>
            <person name="Miura S."/>
            <person name="Nakayama A."/>
            <person name="Nishizaka S."/>
            <person name="Nomoto H."/>
            <person name="Ohta F."/>
            <person name="Oishi K."/>
            <person name="Rigoutsos I."/>
            <person name="Sano M."/>
            <person name="Sasaki A."/>
            <person name="Sasakura Y."/>
            <person name="Shoguchi E."/>
            <person name="Shin-i T."/>
            <person name="Spagnuolo A."/>
            <person name="Stainier D."/>
            <person name="Suzuki M.M."/>
            <person name="Tassy O."/>
            <person name="Takatori N."/>
            <person name="Tokuoka M."/>
            <person name="Yagi K."/>
            <person name="Yoshizaki F."/>
            <person name="Wada S."/>
            <person name="Zhang C."/>
            <person name="Hyatt P.D."/>
            <person name="Larimer F."/>
            <person name="Detter C."/>
            <person name="Doggett N."/>
            <person name="Glavina T."/>
            <person name="Hawkins T."/>
            <person name="Richardson P."/>
            <person name="Lucas S."/>
            <person name="Kohara Y."/>
            <person name="Levine M."/>
            <person name="Satoh N."/>
            <person name="Rokhsar D.S."/>
        </authorList>
    </citation>
    <scope>NUCLEOTIDE SEQUENCE [LARGE SCALE GENOMIC DNA]</scope>
</reference>
<keyword evidence="1" id="KW-0812">Transmembrane</keyword>
<evidence type="ECO:0000313" key="2">
    <source>
        <dbReference type="Ensembl" id="ENSCINP00000036473.1"/>
    </source>
</evidence>